<reference evidence="1 2" key="1">
    <citation type="submission" date="2016-04" db="EMBL/GenBank/DDBJ databases">
        <title>Draft genome sequence of freshwater magnetotactic bacteria Magnetospirillum marisnigri SP-1 and Magnetospirillum moscoviense BB-1.</title>
        <authorList>
            <person name="Koziaeva V."/>
            <person name="Dziuba M.V."/>
            <person name="Ivanov T.M."/>
            <person name="Kuznetsov B."/>
            <person name="Grouzdev D.S."/>
        </authorList>
    </citation>
    <scope>NUCLEOTIDE SEQUENCE [LARGE SCALE GENOMIC DNA]</scope>
    <source>
        <strain evidence="1 2">BB-1</strain>
    </source>
</reference>
<accession>A0A178MHX4</accession>
<keyword evidence="2" id="KW-1185">Reference proteome</keyword>
<dbReference type="RefSeq" id="WP_068503358.1">
    <property type="nucleotide sequence ID" value="NZ_LWQU01000165.1"/>
</dbReference>
<gene>
    <name evidence="1" type="ORF">A6A05_15490</name>
</gene>
<proteinExistence type="predicted"/>
<dbReference type="AlphaFoldDB" id="A0A178MHX4"/>
<evidence type="ECO:0000313" key="2">
    <source>
        <dbReference type="Proteomes" id="UP000078543"/>
    </source>
</evidence>
<comment type="caution">
    <text evidence="1">The sequence shown here is derived from an EMBL/GenBank/DDBJ whole genome shotgun (WGS) entry which is preliminary data.</text>
</comment>
<evidence type="ECO:0008006" key="3">
    <source>
        <dbReference type="Google" id="ProtNLM"/>
    </source>
</evidence>
<organism evidence="1 2">
    <name type="scientific">Magnetospirillum moscoviense</name>
    <dbReference type="NCBI Taxonomy" id="1437059"/>
    <lineage>
        <taxon>Bacteria</taxon>
        <taxon>Pseudomonadati</taxon>
        <taxon>Pseudomonadota</taxon>
        <taxon>Alphaproteobacteria</taxon>
        <taxon>Rhodospirillales</taxon>
        <taxon>Rhodospirillaceae</taxon>
        <taxon>Magnetospirillum</taxon>
    </lineage>
</organism>
<dbReference type="Proteomes" id="UP000078543">
    <property type="component" value="Unassembled WGS sequence"/>
</dbReference>
<dbReference type="Pfam" id="PF06620">
    <property type="entry name" value="DUF1150"/>
    <property type="match status" value="1"/>
</dbReference>
<dbReference type="InterPro" id="IPR009531">
    <property type="entry name" value="DUF1150"/>
</dbReference>
<evidence type="ECO:0000313" key="1">
    <source>
        <dbReference type="EMBL" id="OAN47614.1"/>
    </source>
</evidence>
<dbReference type="OrthoDB" id="8449790at2"/>
<sequence length="75" mass="8198">MNKEFAPHPISRTISQTDFANWGLPEIAFIKRVQTDGEIGWAIHAADGTPMGLASSREIAFAAVTQHELEPVSVH</sequence>
<dbReference type="STRING" id="1437059.A6A05_15490"/>
<name>A0A178MHX4_9PROT</name>
<protein>
    <recommendedName>
        <fullName evidence="3">DUF1150 family protein</fullName>
    </recommendedName>
</protein>
<dbReference type="EMBL" id="LWQU01000165">
    <property type="protein sequence ID" value="OAN47614.1"/>
    <property type="molecule type" value="Genomic_DNA"/>
</dbReference>